<dbReference type="InterPro" id="IPR012312">
    <property type="entry name" value="Hemerythrin-like"/>
</dbReference>
<dbReference type="STRING" id="75379.Tint_0709"/>
<dbReference type="GO" id="GO:0006879">
    <property type="term" value="P:intracellular iron ion homeostasis"/>
    <property type="evidence" value="ECO:0007669"/>
    <property type="project" value="InterPro"/>
</dbReference>
<dbReference type="AlphaFoldDB" id="D5X6H9"/>
<evidence type="ECO:0000313" key="2">
    <source>
        <dbReference type="EMBL" id="ADG30106.1"/>
    </source>
</evidence>
<dbReference type="Pfam" id="PF01814">
    <property type="entry name" value="Hemerythrin"/>
    <property type="match status" value="1"/>
</dbReference>
<dbReference type="eggNOG" id="ENOG502ZARX">
    <property type="taxonomic scope" value="Bacteria"/>
</dbReference>
<dbReference type="CDD" id="cd12109">
    <property type="entry name" value="Hr_FBXL5"/>
    <property type="match status" value="1"/>
</dbReference>
<proteinExistence type="predicted"/>
<sequence>MFAVESHPDLLPVAQQSLSRVDLYRPIHKALRLYMFDVLRALGSLDPDDPQELDVIMMRTARLLDQFAAHLAHENAFLHPVIAGLGGEEASVTAREHDEHCRAIAALRERVRDLSTCPARARHAFVSCIYRELALFIADNLRHMQIEEAENNAALWQLLDDEGLHALHAELLAHVKPESLEDILPWMVRALNPLELADLYQGMRVSAPLPNFHAALELARSTLDAASFGKLMRAISLHSQTLAA</sequence>
<reference evidence="2" key="1">
    <citation type="submission" date="2010-04" db="EMBL/GenBank/DDBJ databases">
        <title>Complete sequence of Thiomonas intermedia K12.</title>
        <authorList>
            <consortium name="US DOE Joint Genome Institute"/>
            <person name="Lucas S."/>
            <person name="Copeland A."/>
            <person name="Lapidus A."/>
            <person name="Cheng J.-F."/>
            <person name="Bruce D."/>
            <person name="Goodwin L."/>
            <person name="Pitluck S."/>
            <person name="Davenport K."/>
            <person name="Detter J.C."/>
            <person name="Han C."/>
            <person name="Tapia R."/>
            <person name="Land M."/>
            <person name="Hauser L."/>
            <person name="Kyrpides N."/>
            <person name="Ovchinnikova G."/>
            <person name="Kerfeld C.A."/>
            <person name="Cannon G.C."/>
            <person name="Heinhorst S."/>
            <person name="Woyke T."/>
        </authorList>
    </citation>
    <scope>NUCLEOTIDE SEQUENCE [LARGE SCALE GENOMIC DNA]</scope>
    <source>
        <strain evidence="2">K12</strain>
    </source>
</reference>
<dbReference type="BioCyc" id="TINT75379:TINT_RS03545-MONOMER"/>
<dbReference type="Gene3D" id="1.20.120.520">
    <property type="entry name" value="nmb1532 protein domain like"/>
    <property type="match status" value="1"/>
</dbReference>
<name>D5X6H9_THIK1</name>
<dbReference type="HOGENOM" id="CLU_103728_0_0_4"/>
<organism evidence="2">
    <name type="scientific">Thiomonas intermedia (strain K12)</name>
    <name type="common">Thiobacillus intermedius</name>
    <dbReference type="NCBI Taxonomy" id="75379"/>
    <lineage>
        <taxon>Bacteria</taxon>
        <taxon>Pseudomonadati</taxon>
        <taxon>Pseudomonadota</taxon>
        <taxon>Betaproteobacteria</taxon>
        <taxon>Burkholderiales</taxon>
        <taxon>Thiomonas</taxon>
    </lineage>
</organism>
<accession>D5X6H9</accession>
<dbReference type="KEGG" id="tin:Tint_0709"/>
<gene>
    <name evidence="2" type="ordered locus">Tint_0709</name>
</gene>
<dbReference type="InterPro" id="IPR045808">
    <property type="entry name" value="Hr_FBXL5"/>
</dbReference>
<feature type="domain" description="Hemerythrin-like" evidence="1">
    <location>
        <begin position="21"/>
        <end position="150"/>
    </location>
</feature>
<protein>
    <recommendedName>
        <fullName evidence="1">Hemerythrin-like domain-containing protein</fullName>
    </recommendedName>
</protein>
<dbReference type="EMBL" id="CP002021">
    <property type="protein sequence ID" value="ADG30106.1"/>
    <property type="molecule type" value="Genomic_DNA"/>
</dbReference>
<evidence type="ECO:0000259" key="1">
    <source>
        <dbReference type="Pfam" id="PF01814"/>
    </source>
</evidence>